<reference evidence="1" key="1">
    <citation type="journal article" date="2023" name="Mol. Phylogenet. Evol.">
        <title>Genome-scale phylogeny and comparative genomics of the fungal order Sordariales.</title>
        <authorList>
            <person name="Hensen N."/>
            <person name="Bonometti L."/>
            <person name="Westerberg I."/>
            <person name="Brannstrom I.O."/>
            <person name="Guillou S."/>
            <person name="Cros-Aarteil S."/>
            <person name="Calhoun S."/>
            <person name="Haridas S."/>
            <person name="Kuo A."/>
            <person name="Mondo S."/>
            <person name="Pangilinan J."/>
            <person name="Riley R."/>
            <person name="LaButti K."/>
            <person name="Andreopoulos B."/>
            <person name="Lipzen A."/>
            <person name="Chen C."/>
            <person name="Yan M."/>
            <person name="Daum C."/>
            <person name="Ng V."/>
            <person name="Clum A."/>
            <person name="Steindorff A."/>
            <person name="Ohm R.A."/>
            <person name="Martin F."/>
            <person name="Silar P."/>
            <person name="Natvig D.O."/>
            <person name="Lalanne C."/>
            <person name="Gautier V."/>
            <person name="Ament-Velasquez S.L."/>
            <person name="Kruys A."/>
            <person name="Hutchinson M.I."/>
            <person name="Powell A.J."/>
            <person name="Barry K."/>
            <person name="Miller A.N."/>
            <person name="Grigoriev I.V."/>
            <person name="Debuchy R."/>
            <person name="Gladieux P."/>
            <person name="Hiltunen Thoren M."/>
            <person name="Johannesson H."/>
        </authorList>
    </citation>
    <scope>NUCLEOTIDE SEQUENCE</scope>
    <source>
        <strain evidence="1">CBS 757.83</strain>
    </source>
</reference>
<evidence type="ECO:0008006" key="3">
    <source>
        <dbReference type="Google" id="ProtNLM"/>
    </source>
</evidence>
<organism evidence="1 2">
    <name type="scientific">Parathielavia hyrcaniae</name>
    <dbReference type="NCBI Taxonomy" id="113614"/>
    <lineage>
        <taxon>Eukaryota</taxon>
        <taxon>Fungi</taxon>
        <taxon>Dikarya</taxon>
        <taxon>Ascomycota</taxon>
        <taxon>Pezizomycotina</taxon>
        <taxon>Sordariomycetes</taxon>
        <taxon>Sordariomycetidae</taxon>
        <taxon>Sordariales</taxon>
        <taxon>Chaetomiaceae</taxon>
        <taxon>Parathielavia</taxon>
    </lineage>
</organism>
<reference evidence="1" key="2">
    <citation type="submission" date="2023-05" db="EMBL/GenBank/DDBJ databases">
        <authorList>
            <consortium name="Lawrence Berkeley National Laboratory"/>
            <person name="Steindorff A."/>
            <person name="Hensen N."/>
            <person name="Bonometti L."/>
            <person name="Westerberg I."/>
            <person name="Brannstrom I.O."/>
            <person name="Guillou S."/>
            <person name="Cros-Aarteil S."/>
            <person name="Calhoun S."/>
            <person name="Haridas S."/>
            <person name="Kuo A."/>
            <person name="Mondo S."/>
            <person name="Pangilinan J."/>
            <person name="Riley R."/>
            <person name="Labutti K."/>
            <person name="Andreopoulos B."/>
            <person name="Lipzen A."/>
            <person name="Chen C."/>
            <person name="Yanf M."/>
            <person name="Daum C."/>
            <person name="Ng V."/>
            <person name="Clum A."/>
            <person name="Ohm R."/>
            <person name="Martin F."/>
            <person name="Silar P."/>
            <person name="Natvig D."/>
            <person name="Lalanne C."/>
            <person name="Gautier V."/>
            <person name="Ament-Velasquez S.L."/>
            <person name="Kruys A."/>
            <person name="Hutchinson M.I."/>
            <person name="Powell A.J."/>
            <person name="Barry K."/>
            <person name="Miller A.N."/>
            <person name="Grigoriev I.V."/>
            <person name="Debuchy R."/>
            <person name="Gladieux P."/>
            <person name="Thoren M.H."/>
            <person name="Johannesson H."/>
        </authorList>
    </citation>
    <scope>NUCLEOTIDE SEQUENCE</scope>
    <source>
        <strain evidence="1">CBS 757.83</strain>
    </source>
</reference>
<protein>
    <recommendedName>
        <fullName evidence="3">F-box domain-containing protein</fullName>
    </recommendedName>
</protein>
<evidence type="ECO:0000313" key="1">
    <source>
        <dbReference type="EMBL" id="KAK4097338.1"/>
    </source>
</evidence>
<name>A0AAN6PT84_9PEZI</name>
<gene>
    <name evidence="1" type="ORF">N658DRAFT_292857</name>
</gene>
<dbReference type="AlphaFoldDB" id="A0AAN6PT84"/>
<comment type="caution">
    <text evidence="1">The sequence shown here is derived from an EMBL/GenBank/DDBJ whole genome shotgun (WGS) entry which is preliminary data.</text>
</comment>
<dbReference type="EMBL" id="MU863677">
    <property type="protein sequence ID" value="KAK4097338.1"/>
    <property type="molecule type" value="Genomic_DNA"/>
</dbReference>
<sequence>MVLITQLPCEIIAEILLNLDHLRFLPPALLACRHFYASYKESHGIAASILRRQIAPGLLPYAVAVLEASRLPRRFTFSTFTNSFRSLLDELYDRPARLADRLPVLPMNLMRKMSRTHDVIHAFAIDFATRALDGISARAEKTGNSASGEVALSPSEYFRFCRALYRVELFYTMFWDGPPAVSINKANWFFFRHPPWENEQIGCIHVYLQTRLVEASRDVVEHDVLFGL</sequence>
<keyword evidence="2" id="KW-1185">Reference proteome</keyword>
<proteinExistence type="predicted"/>
<dbReference type="Proteomes" id="UP001305647">
    <property type="component" value="Unassembled WGS sequence"/>
</dbReference>
<evidence type="ECO:0000313" key="2">
    <source>
        <dbReference type="Proteomes" id="UP001305647"/>
    </source>
</evidence>
<accession>A0AAN6PT84</accession>